<evidence type="ECO:0000259" key="20">
    <source>
        <dbReference type="PROSITE" id="PS50800"/>
    </source>
</evidence>
<evidence type="ECO:0000256" key="10">
    <source>
        <dbReference type="ARBA" id="ARBA00022771"/>
    </source>
</evidence>
<comment type="pathway">
    <text evidence="3 17">Protein modification; protein ubiquitination.</text>
</comment>
<feature type="region of interest" description="Disordered" evidence="18">
    <location>
        <begin position="431"/>
        <end position="540"/>
    </location>
</feature>
<comment type="subunit">
    <text evidence="17">Interacts with E2 UBC2, forming a complex with ubiquitin ligase activity.</text>
</comment>
<proteinExistence type="inferred from homology"/>
<name>A0A4U0XZA9_9PEZI</name>
<keyword evidence="12 17" id="KW-0862">Zinc</keyword>
<evidence type="ECO:0000256" key="2">
    <source>
        <dbReference type="ARBA" id="ARBA00004123"/>
    </source>
</evidence>
<dbReference type="InterPro" id="IPR039577">
    <property type="entry name" value="Rad18"/>
</dbReference>
<evidence type="ECO:0000256" key="17">
    <source>
        <dbReference type="RuleBase" id="RU368093"/>
    </source>
</evidence>
<evidence type="ECO:0000256" key="1">
    <source>
        <dbReference type="ARBA" id="ARBA00000900"/>
    </source>
</evidence>
<dbReference type="AlphaFoldDB" id="A0A4U0XZA9"/>
<dbReference type="GO" id="GO:0008270">
    <property type="term" value="F:zinc ion binding"/>
    <property type="evidence" value="ECO:0007669"/>
    <property type="project" value="UniProtKB-KW"/>
</dbReference>
<comment type="similarity">
    <text evidence="4 17">Belongs to the RAD18 family.</text>
</comment>
<dbReference type="GO" id="GO:0005634">
    <property type="term" value="C:nucleus"/>
    <property type="evidence" value="ECO:0007669"/>
    <property type="project" value="UniProtKB-SubCell"/>
</dbReference>
<comment type="caution">
    <text evidence="21">The sequence shown here is derived from an EMBL/GenBank/DDBJ whole genome shotgun (WGS) entry which is preliminary data.</text>
</comment>
<comment type="catalytic activity">
    <reaction evidence="1 17">
        <text>S-ubiquitinyl-[E2 ubiquitin-conjugating enzyme]-L-cysteine + [acceptor protein]-L-lysine = [E2 ubiquitin-conjugating enzyme]-L-cysteine + N(6)-ubiquitinyl-[acceptor protein]-L-lysine.</text>
        <dbReference type="EC" id="2.3.2.27"/>
    </reaction>
</comment>
<dbReference type="EMBL" id="NAJQ01000015">
    <property type="protein sequence ID" value="TKA83180.1"/>
    <property type="molecule type" value="Genomic_DNA"/>
</dbReference>
<evidence type="ECO:0000256" key="3">
    <source>
        <dbReference type="ARBA" id="ARBA00004906"/>
    </source>
</evidence>
<dbReference type="GO" id="GO:0097505">
    <property type="term" value="C:Rad6-Rad18 complex"/>
    <property type="evidence" value="ECO:0007669"/>
    <property type="project" value="TreeGrafter"/>
</dbReference>
<feature type="domain" description="SAP" evidence="20">
    <location>
        <begin position="241"/>
        <end position="275"/>
    </location>
</feature>
<protein>
    <recommendedName>
        <fullName evidence="6 17">Postreplication repair E3 ubiquitin-protein ligase RAD18</fullName>
        <ecNumber evidence="5 17">2.3.2.27</ecNumber>
    </recommendedName>
    <alternativeName>
        <fullName evidence="17">RING-type E3 ubiquitin transferase RAD18</fullName>
    </alternativeName>
</protein>
<feature type="compositionally biased region" description="Basic and acidic residues" evidence="18">
    <location>
        <begin position="478"/>
        <end position="494"/>
    </location>
</feature>
<feature type="compositionally biased region" description="Polar residues" evidence="18">
    <location>
        <begin position="431"/>
        <end position="446"/>
    </location>
</feature>
<evidence type="ECO:0000256" key="12">
    <source>
        <dbReference type="ARBA" id="ARBA00022833"/>
    </source>
</evidence>
<reference evidence="21 22" key="1">
    <citation type="submission" date="2017-03" db="EMBL/GenBank/DDBJ databases">
        <title>Genomes of endolithic fungi from Antarctica.</title>
        <authorList>
            <person name="Coleine C."/>
            <person name="Masonjones S."/>
            <person name="Stajich J.E."/>
        </authorList>
    </citation>
    <scope>NUCLEOTIDE SEQUENCE [LARGE SCALE GENOMIC DNA]</scope>
    <source>
        <strain evidence="21 22">CCFEE 5184</strain>
    </source>
</reference>
<dbReference type="EC" id="2.3.2.27" evidence="5 17"/>
<dbReference type="PANTHER" id="PTHR14134">
    <property type="entry name" value="E3 UBIQUITIN-PROTEIN LIGASE RAD18"/>
    <property type="match status" value="1"/>
</dbReference>
<evidence type="ECO:0000256" key="15">
    <source>
        <dbReference type="ARBA" id="ARBA00023242"/>
    </source>
</evidence>
<evidence type="ECO:0000259" key="19">
    <source>
        <dbReference type="PROSITE" id="PS50089"/>
    </source>
</evidence>
<feature type="region of interest" description="Disordered" evidence="18">
    <location>
        <begin position="343"/>
        <end position="397"/>
    </location>
</feature>
<dbReference type="InterPro" id="IPR001841">
    <property type="entry name" value="Znf_RING"/>
</dbReference>
<evidence type="ECO:0000256" key="11">
    <source>
        <dbReference type="ARBA" id="ARBA00022786"/>
    </source>
</evidence>
<feature type="compositionally biased region" description="Acidic residues" evidence="18">
    <location>
        <begin position="154"/>
        <end position="173"/>
    </location>
</feature>
<keyword evidence="7 17" id="KW-0808">Transferase</keyword>
<keyword evidence="13 17" id="KW-0238">DNA-binding</keyword>
<comment type="subcellular location">
    <subcellularLocation>
        <location evidence="2 17">Nucleus</location>
    </subcellularLocation>
</comment>
<dbReference type="GO" id="GO:0006301">
    <property type="term" value="P:DNA damage tolerance"/>
    <property type="evidence" value="ECO:0007669"/>
    <property type="project" value="InterPro"/>
</dbReference>
<dbReference type="SUPFAM" id="SSF57850">
    <property type="entry name" value="RING/U-box"/>
    <property type="match status" value="1"/>
</dbReference>
<evidence type="ECO:0000256" key="5">
    <source>
        <dbReference type="ARBA" id="ARBA00012483"/>
    </source>
</evidence>
<keyword evidence="10 16" id="KW-0863">Zinc-finger</keyword>
<feature type="domain" description="RING-type" evidence="19">
    <location>
        <begin position="30"/>
        <end position="68"/>
    </location>
</feature>
<keyword evidence="9 17" id="KW-0227">DNA damage</keyword>
<accession>A0A4U0XZA9</accession>
<dbReference type="InterPro" id="IPR004580">
    <property type="entry name" value="Rad18_fungi"/>
</dbReference>
<feature type="compositionally biased region" description="Low complexity" evidence="18">
    <location>
        <begin position="349"/>
        <end position="359"/>
    </location>
</feature>
<dbReference type="STRING" id="329884.A0A4U0XZA9"/>
<evidence type="ECO:0000313" key="21">
    <source>
        <dbReference type="EMBL" id="TKA83180.1"/>
    </source>
</evidence>
<dbReference type="PANTHER" id="PTHR14134:SF2">
    <property type="entry name" value="E3 UBIQUITIN-PROTEIN LIGASE RAD18"/>
    <property type="match status" value="1"/>
</dbReference>
<keyword evidence="8 17" id="KW-0479">Metal-binding</keyword>
<dbReference type="Gene3D" id="3.30.40.10">
    <property type="entry name" value="Zinc/RING finger domain, C3HC4 (zinc finger)"/>
    <property type="match status" value="1"/>
</dbReference>
<dbReference type="PROSITE" id="PS50089">
    <property type="entry name" value="ZF_RING_2"/>
    <property type="match status" value="1"/>
</dbReference>
<dbReference type="GO" id="GO:0061630">
    <property type="term" value="F:ubiquitin protein ligase activity"/>
    <property type="evidence" value="ECO:0007669"/>
    <property type="project" value="UniProtKB-UniRule"/>
</dbReference>
<dbReference type="Proteomes" id="UP000309340">
    <property type="component" value="Unassembled WGS sequence"/>
</dbReference>
<evidence type="ECO:0000256" key="4">
    <source>
        <dbReference type="ARBA" id="ARBA00009506"/>
    </source>
</evidence>
<keyword evidence="15 17" id="KW-0539">Nucleus</keyword>
<evidence type="ECO:0000256" key="8">
    <source>
        <dbReference type="ARBA" id="ARBA00022723"/>
    </source>
</evidence>
<feature type="region of interest" description="Disordered" evidence="18">
    <location>
        <begin position="100"/>
        <end position="176"/>
    </location>
</feature>
<dbReference type="PROSITE" id="PS00518">
    <property type="entry name" value="ZF_RING_1"/>
    <property type="match status" value="1"/>
</dbReference>
<dbReference type="OrthoDB" id="9049620at2759"/>
<keyword evidence="22" id="KW-1185">Reference proteome</keyword>
<comment type="function">
    <text evidence="17">E3 RING-finger protein, member of the UBC2/RAD6 epistasis group. Associates to the E2 ubiquitin conjugating enzyme UBC2/RAD6 to form the UBC2-RAD18 ubiquitin ligase complex involved in postreplicative repair (PRR) of damaged DNA.</text>
</comment>
<dbReference type="InterPro" id="IPR003034">
    <property type="entry name" value="SAP_dom"/>
</dbReference>
<evidence type="ECO:0000313" key="22">
    <source>
        <dbReference type="Proteomes" id="UP000309340"/>
    </source>
</evidence>
<sequence length="540" mass="59226">MDSAQDIPDSTDWLQTPLKEFAQLESALHCQICKEFYDTPMITSCSHTFCSRCIRTSLSADGRCPTCRSADQASKLRKNWALQEVVATFIAARPAAIGVARREQEQVTQTKRPGKRKRAVLDSDDIEQARSEGRNTRSKSRRTAASQTSTVDAIEIEDSDEDADGAYEPEPVPDDGLVQCPLGCGKRMKIEQVEPHLDRCEDEKKLEKRAKLRTPANGYIGSRPASGQSARPLERLAELNYSLLKEQPMRKKLEELGIPGWGSRQLMTKRHTEWVNLWNANCDNNLPRSKRELLHDLDTWERTQGGRAPNSHGLSNGVMRKDFDGVGWASKHGDEFSRLIADARRKKSNPATASSSPNNEQMTEDPAKPALNGDEGSSSHFDLTSPPQPQPTTETPVAPYAEHPEALASIRDKVEAAKAGEPIEPAMNQGFVSQQQQEQPDITITTPAAAANGKPNEQDIPIPQGSENLALLSQGHFGHPEEHDEAGKNWDEHSPGGGRRGTPCELPAHLHGSPRKVPMFAVPSRPVSDSETSGGGGAVQ</sequence>
<organism evidence="21 22">
    <name type="scientific">Friedmanniomyces simplex</name>
    <dbReference type="NCBI Taxonomy" id="329884"/>
    <lineage>
        <taxon>Eukaryota</taxon>
        <taxon>Fungi</taxon>
        <taxon>Dikarya</taxon>
        <taxon>Ascomycota</taxon>
        <taxon>Pezizomycotina</taxon>
        <taxon>Dothideomycetes</taxon>
        <taxon>Dothideomycetidae</taxon>
        <taxon>Mycosphaerellales</taxon>
        <taxon>Teratosphaeriaceae</taxon>
        <taxon>Friedmanniomyces</taxon>
    </lineage>
</organism>
<gene>
    <name evidence="21" type="ORF">B0A55_00714</name>
</gene>
<evidence type="ECO:0000256" key="14">
    <source>
        <dbReference type="ARBA" id="ARBA00023204"/>
    </source>
</evidence>
<dbReference type="UniPathway" id="UPA00143"/>
<evidence type="ECO:0000256" key="9">
    <source>
        <dbReference type="ARBA" id="ARBA00022763"/>
    </source>
</evidence>
<keyword evidence="11 17" id="KW-0833">Ubl conjugation pathway</keyword>
<dbReference type="FunFam" id="3.30.40.10:FF:000172">
    <property type="entry name" value="E3 ubiquitin-protein ligase RAD18"/>
    <property type="match status" value="1"/>
</dbReference>
<keyword evidence="14 17" id="KW-0234">DNA repair</keyword>
<dbReference type="Pfam" id="PF13923">
    <property type="entry name" value="zf-C3HC4_2"/>
    <property type="match status" value="1"/>
</dbReference>
<dbReference type="InterPro" id="IPR013083">
    <property type="entry name" value="Znf_RING/FYVE/PHD"/>
</dbReference>
<evidence type="ECO:0000256" key="7">
    <source>
        <dbReference type="ARBA" id="ARBA00022679"/>
    </source>
</evidence>
<dbReference type="GO" id="GO:0006513">
    <property type="term" value="P:protein monoubiquitination"/>
    <property type="evidence" value="ECO:0007669"/>
    <property type="project" value="InterPro"/>
</dbReference>
<evidence type="ECO:0000256" key="6">
    <source>
        <dbReference type="ARBA" id="ARBA00015551"/>
    </source>
</evidence>
<dbReference type="NCBIfam" id="TIGR00599">
    <property type="entry name" value="rad18"/>
    <property type="match status" value="1"/>
</dbReference>
<dbReference type="PROSITE" id="PS50800">
    <property type="entry name" value="SAP"/>
    <property type="match status" value="1"/>
</dbReference>
<evidence type="ECO:0000256" key="16">
    <source>
        <dbReference type="PROSITE-ProRule" id="PRU00175"/>
    </source>
</evidence>
<dbReference type="GO" id="GO:0003697">
    <property type="term" value="F:single-stranded DNA binding"/>
    <property type="evidence" value="ECO:0007669"/>
    <property type="project" value="UniProtKB-UniRule"/>
</dbReference>
<dbReference type="GO" id="GO:0006281">
    <property type="term" value="P:DNA repair"/>
    <property type="evidence" value="ECO:0007669"/>
    <property type="project" value="UniProtKB-KW"/>
</dbReference>
<evidence type="ECO:0000256" key="13">
    <source>
        <dbReference type="ARBA" id="ARBA00023125"/>
    </source>
</evidence>
<evidence type="ECO:0000256" key="18">
    <source>
        <dbReference type="SAM" id="MobiDB-lite"/>
    </source>
</evidence>
<dbReference type="SMART" id="SM00184">
    <property type="entry name" value="RING"/>
    <property type="match status" value="1"/>
</dbReference>
<dbReference type="InterPro" id="IPR017907">
    <property type="entry name" value="Znf_RING_CS"/>
</dbReference>